<evidence type="ECO:0000313" key="2">
    <source>
        <dbReference type="Proteomes" id="UP000494115"/>
    </source>
</evidence>
<sequence length="42" mass="4726">MTNAEIQSLIDSIEEDIQRMRIDGPLKTSLVAKLDRLRALTA</sequence>
<proteinExistence type="predicted"/>
<accession>A0A6S7BAF2</accession>
<dbReference type="Proteomes" id="UP000494115">
    <property type="component" value="Unassembled WGS sequence"/>
</dbReference>
<gene>
    <name evidence="1" type="ORF">LMG28138_01803</name>
</gene>
<organism evidence="1 2">
    <name type="scientific">Pararobbsia alpina</name>
    <dbReference type="NCBI Taxonomy" id="621374"/>
    <lineage>
        <taxon>Bacteria</taxon>
        <taxon>Pseudomonadati</taxon>
        <taxon>Pseudomonadota</taxon>
        <taxon>Betaproteobacteria</taxon>
        <taxon>Burkholderiales</taxon>
        <taxon>Burkholderiaceae</taxon>
        <taxon>Pararobbsia</taxon>
    </lineage>
</organism>
<protein>
    <submittedName>
        <fullName evidence="1">Uncharacterized protein</fullName>
    </submittedName>
</protein>
<name>A0A6S7BAF2_9BURK</name>
<keyword evidence="2" id="KW-1185">Reference proteome</keyword>
<dbReference type="EMBL" id="CADIKM010000006">
    <property type="protein sequence ID" value="CAB3784407.1"/>
    <property type="molecule type" value="Genomic_DNA"/>
</dbReference>
<evidence type="ECO:0000313" key="1">
    <source>
        <dbReference type="EMBL" id="CAB3784407.1"/>
    </source>
</evidence>
<reference evidence="1 2" key="1">
    <citation type="submission" date="2020-04" db="EMBL/GenBank/DDBJ databases">
        <authorList>
            <person name="De Canck E."/>
        </authorList>
    </citation>
    <scope>NUCLEOTIDE SEQUENCE [LARGE SCALE GENOMIC DNA]</scope>
    <source>
        <strain evidence="1 2">LMG 28138</strain>
    </source>
</reference>
<dbReference type="RefSeq" id="WP_281362379.1">
    <property type="nucleotide sequence ID" value="NZ_CADIKM010000006.1"/>
</dbReference>
<dbReference type="AlphaFoldDB" id="A0A6S7BAF2"/>